<dbReference type="Proteomes" id="UP000239833">
    <property type="component" value="Chromosome"/>
</dbReference>
<evidence type="ECO:0000259" key="1">
    <source>
        <dbReference type="Pfam" id="PF01408"/>
    </source>
</evidence>
<feature type="domain" description="GFO/IDH/MocA-like oxidoreductase" evidence="2">
    <location>
        <begin position="155"/>
        <end position="310"/>
    </location>
</feature>
<dbReference type="InterPro" id="IPR036291">
    <property type="entry name" value="NAD(P)-bd_dom_sf"/>
</dbReference>
<dbReference type="Gene3D" id="3.40.50.720">
    <property type="entry name" value="NAD(P)-binding Rossmann-like Domain"/>
    <property type="match status" value="1"/>
</dbReference>
<accession>A0A2L1UJY0</accession>
<organism evidence="3 4">
    <name type="scientific">Paenibacillus larvae subsp. larvae</name>
    <dbReference type="NCBI Taxonomy" id="147375"/>
    <lineage>
        <taxon>Bacteria</taxon>
        <taxon>Bacillati</taxon>
        <taxon>Bacillota</taxon>
        <taxon>Bacilli</taxon>
        <taxon>Bacillales</taxon>
        <taxon>Paenibacillaceae</taxon>
        <taxon>Paenibacillus</taxon>
    </lineage>
</organism>
<dbReference type="RefSeq" id="WP_230460787.1">
    <property type="nucleotide sequence ID" value="NZ_CP019655.1"/>
</dbReference>
<dbReference type="AlphaFoldDB" id="A0A2L1UJY0"/>
<dbReference type="Pfam" id="PF22725">
    <property type="entry name" value="GFO_IDH_MocA_C3"/>
    <property type="match status" value="1"/>
</dbReference>
<evidence type="ECO:0000313" key="3">
    <source>
        <dbReference type="EMBL" id="AVF28746.1"/>
    </source>
</evidence>
<evidence type="ECO:0000313" key="4">
    <source>
        <dbReference type="Proteomes" id="UP000239833"/>
    </source>
</evidence>
<dbReference type="GeneID" id="64221025"/>
<dbReference type="InterPro" id="IPR000683">
    <property type="entry name" value="Gfo/Idh/MocA-like_OxRdtase_N"/>
</dbReference>
<dbReference type="EMBL" id="CP019655">
    <property type="protein sequence ID" value="AVF28746.1"/>
    <property type="molecule type" value="Genomic_DNA"/>
</dbReference>
<dbReference type="InterPro" id="IPR051450">
    <property type="entry name" value="Gfo/Idh/MocA_Oxidoreductases"/>
</dbReference>
<dbReference type="PANTHER" id="PTHR43377">
    <property type="entry name" value="BILIVERDIN REDUCTASE A"/>
    <property type="match status" value="1"/>
</dbReference>
<dbReference type="InterPro" id="IPR055170">
    <property type="entry name" value="GFO_IDH_MocA-like_dom"/>
</dbReference>
<evidence type="ECO:0000259" key="2">
    <source>
        <dbReference type="Pfam" id="PF22725"/>
    </source>
</evidence>
<name>A0A2L1UJY0_9BACL</name>
<dbReference type="STRING" id="147375.BXP28_17165"/>
<dbReference type="PANTHER" id="PTHR43377:SF2">
    <property type="entry name" value="BINDING ROSSMANN FOLD OXIDOREDUCTASE, PUTATIVE (AFU_ORTHOLOGUE AFUA_4G00560)-RELATED"/>
    <property type="match status" value="1"/>
</dbReference>
<reference evidence="4" key="1">
    <citation type="submission" date="2017-02" db="EMBL/GenBank/DDBJ databases">
        <title>Delineation of Paenibacillus larvae strains originating from foulbrood outbreaks.</title>
        <authorList>
            <person name="Beims H."/>
            <person name="Bunk B."/>
            <person name="Sproeer C."/>
            <person name="Mohr K.I."/>
            <person name="Pradella S."/>
            <person name="Guenther G."/>
            <person name="Rohde M."/>
            <person name="von der Ohe W."/>
            <person name="Steinert M."/>
        </authorList>
    </citation>
    <scope>NUCLEOTIDE SEQUENCE [LARGE SCALE GENOMIC DNA]</scope>
    <source>
        <strain evidence="4">Eric_III</strain>
    </source>
</reference>
<dbReference type="Gene3D" id="3.30.360.10">
    <property type="entry name" value="Dihydrodipicolinate Reductase, domain 2"/>
    <property type="match status" value="1"/>
</dbReference>
<gene>
    <name evidence="3" type="primary">yteT</name>
    <name evidence="3" type="ORF">ERICIII_04741</name>
</gene>
<dbReference type="GO" id="GO:0000166">
    <property type="term" value="F:nucleotide binding"/>
    <property type="evidence" value="ECO:0007669"/>
    <property type="project" value="InterPro"/>
</dbReference>
<dbReference type="SUPFAM" id="SSF51735">
    <property type="entry name" value="NAD(P)-binding Rossmann-fold domains"/>
    <property type="match status" value="1"/>
</dbReference>
<sequence length="418" mass="46757">MGDEEVEMEGEKKLEGKKNKPVRIGMIGLGMRSFLARYWHQPDGRSVITGAADLWPEALEKFRQEFGTDNDTDNMQLTTDYRELLANPEIDAVAITSPDYCHEEQAIEALKAGKHVFCEKPLAITTEGCDRILEAWKESGKKLMIGFNMRYMNMFRTMKAIVESGTIGEIKAVWVRHFVGYGGDFYYHDWHAERIKSTSLLLQKGSHDIDIIHWITGRYTKRVSAFGSLDYFGGDAPNDLTCPQCERQRTCPEAQFNERTQCAFRQEIDVEDNNMVIMELEGGIKASYLQCHFTPDYHRNYVFIGTEGRMENSEPDGKVWVKTRKLGAWRDLSDQTYDIKTGEGTHGGADPVICEEFLDMIQYGIEPVAHPLAGRMSVATGCAAAASMRSGGQTVVIPPLADDLLAFAGGKASASSTS</sequence>
<proteinExistence type="predicted"/>
<protein>
    <submittedName>
        <fullName evidence="3">Putative oxidoreductase YteT</fullName>
    </submittedName>
</protein>
<dbReference type="SUPFAM" id="SSF55347">
    <property type="entry name" value="Glyceraldehyde-3-phosphate dehydrogenase-like, C-terminal domain"/>
    <property type="match status" value="1"/>
</dbReference>
<feature type="domain" description="Gfo/Idh/MocA-like oxidoreductase N-terminal" evidence="1">
    <location>
        <begin position="22"/>
        <end position="147"/>
    </location>
</feature>
<dbReference type="Pfam" id="PF01408">
    <property type="entry name" value="GFO_IDH_MocA"/>
    <property type="match status" value="1"/>
</dbReference>